<evidence type="ECO:0000313" key="2">
    <source>
        <dbReference type="EMBL" id="KKL72485.1"/>
    </source>
</evidence>
<comment type="caution">
    <text evidence="2">The sequence shown here is derived from an EMBL/GenBank/DDBJ whole genome shotgun (WGS) entry which is preliminary data.</text>
</comment>
<gene>
    <name evidence="2" type="ORF">LCGC14_2084420</name>
</gene>
<evidence type="ECO:0000256" key="1">
    <source>
        <dbReference type="SAM" id="MobiDB-lite"/>
    </source>
</evidence>
<organism evidence="2">
    <name type="scientific">marine sediment metagenome</name>
    <dbReference type="NCBI Taxonomy" id="412755"/>
    <lineage>
        <taxon>unclassified sequences</taxon>
        <taxon>metagenomes</taxon>
        <taxon>ecological metagenomes</taxon>
    </lineage>
</organism>
<sequence>AGRVPEQGTGYPYIQRGQYPLSDSPPGAERG</sequence>
<protein>
    <submittedName>
        <fullName evidence="2">Uncharacterized protein</fullName>
    </submittedName>
</protein>
<accession>A0A0F9GSY2</accession>
<dbReference type="AlphaFoldDB" id="A0A0F9GSY2"/>
<name>A0A0F9GSY2_9ZZZZ</name>
<feature type="non-terminal residue" evidence="2">
    <location>
        <position position="1"/>
    </location>
</feature>
<reference evidence="2" key="1">
    <citation type="journal article" date="2015" name="Nature">
        <title>Complex archaea that bridge the gap between prokaryotes and eukaryotes.</title>
        <authorList>
            <person name="Spang A."/>
            <person name="Saw J.H."/>
            <person name="Jorgensen S.L."/>
            <person name="Zaremba-Niedzwiedzka K."/>
            <person name="Martijn J."/>
            <person name="Lind A.E."/>
            <person name="van Eijk R."/>
            <person name="Schleper C."/>
            <person name="Guy L."/>
            <person name="Ettema T.J."/>
        </authorList>
    </citation>
    <scope>NUCLEOTIDE SEQUENCE</scope>
</reference>
<feature type="region of interest" description="Disordered" evidence="1">
    <location>
        <begin position="1"/>
        <end position="31"/>
    </location>
</feature>
<dbReference type="EMBL" id="LAZR01025259">
    <property type="protein sequence ID" value="KKL72485.1"/>
    <property type="molecule type" value="Genomic_DNA"/>
</dbReference>
<proteinExistence type="predicted"/>